<comment type="caution">
    <text evidence="2">The sequence shown here is derived from an EMBL/GenBank/DDBJ whole genome shotgun (WGS) entry which is preliminary data.</text>
</comment>
<keyword evidence="3" id="KW-1185">Reference proteome</keyword>
<evidence type="ECO:0000313" key="2">
    <source>
        <dbReference type="EMBL" id="MBB6143246.1"/>
    </source>
</evidence>
<name>A0A841JPG9_9BACT</name>
<dbReference type="OrthoDB" id="7057004at2"/>
<reference evidence="2 3" key="1">
    <citation type="submission" date="2020-08" db="EMBL/GenBank/DDBJ databases">
        <title>Genomic Encyclopedia of Type Strains, Phase IV (KMG-IV): sequencing the most valuable type-strain genomes for metagenomic binning, comparative biology and taxonomic classification.</title>
        <authorList>
            <person name="Goeker M."/>
        </authorList>
    </citation>
    <scope>NUCLEOTIDE SEQUENCE [LARGE SCALE GENOMIC DNA]</scope>
    <source>
        <strain evidence="2 3">DSM 103733</strain>
    </source>
</reference>
<protein>
    <submittedName>
        <fullName evidence="2">Uncharacterized membrane protein YoaK (UPF0700 family)</fullName>
    </submittedName>
</protein>
<gene>
    <name evidence="2" type="ORF">HNQ77_001190</name>
</gene>
<dbReference type="AlphaFoldDB" id="A0A841JPG9"/>
<dbReference type="EMBL" id="JACHEK010000002">
    <property type="protein sequence ID" value="MBB6143246.1"/>
    <property type="molecule type" value="Genomic_DNA"/>
</dbReference>
<sequence>MSEPASAGQEEEQKTQKPANAPGILQEVPVSSTLTSSLLALGGGYLDGFTYVGHGHVFANAMTGNVVLLGISCVSGTWQTGFRHLPPIVAFIIGISAARIMKLPGARSRIRFPNLSVLALEIAILSVISVLPQSTGAFWITTSIAFAASVQVATFRDVNGRSYNSTFTTGNLRTLSEAIVDRFSSERKPETGRVIRDFSLICLSFLAGAMGGGFVTPKLGNRALWLEIALLAVVAIRNWPTRNRTSPA</sequence>
<dbReference type="Proteomes" id="UP000538666">
    <property type="component" value="Unassembled WGS sequence"/>
</dbReference>
<proteinExistence type="predicted"/>
<dbReference type="PANTHER" id="PTHR37314">
    <property type="entry name" value="SLR0142 PROTEIN"/>
    <property type="match status" value="1"/>
</dbReference>
<accession>A0A841JPG9</accession>
<evidence type="ECO:0000313" key="3">
    <source>
        <dbReference type="Proteomes" id="UP000538666"/>
    </source>
</evidence>
<dbReference type="PANTHER" id="PTHR37314:SF4">
    <property type="entry name" value="UPF0700 TRANSMEMBRANE PROTEIN YOAK"/>
    <property type="match status" value="1"/>
</dbReference>
<evidence type="ECO:0000256" key="1">
    <source>
        <dbReference type="SAM" id="MobiDB-lite"/>
    </source>
</evidence>
<dbReference type="Pfam" id="PF06912">
    <property type="entry name" value="DUF1275"/>
    <property type="match status" value="1"/>
</dbReference>
<dbReference type="InterPro" id="IPR010699">
    <property type="entry name" value="DUF1275"/>
</dbReference>
<dbReference type="RefSeq" id="WP_050062149.1">
    <property type="nucleotide sequence ID" value="NZ_JACHEK010000002.1"/>
</dbReference>
<organism evidence="2 3">
    <name type="scientific">Silvibacterium bohemicum</name>
    <dbReference type="NCBI Taxonomy" id="1577686"/>
    <lineage>
        <taxon>Bacteria</taxon>
        <taxon>Pseudomonadati</taxon>
        <taxon>Acidobacteriota</taxon>
        <taxon>Terriglobia</taxon>
        <taxon>Terriglobales</taxon>
        <taxon>Acidobacteriaceae</taxon>
        <taxon>Silvibacterium</taxon>
    </lineage>
</organism>
<feature type="region of interest" description="Disordered" evidence="1">
    <location>
        <begin position="1"/>
        <end position="22"/>
    </location>
</feature>